<dbReference type="Proteomes" id="UP000006844">
    <property type="component" value="Chromosome"/>
</dbReference>
<gene>
    <name evidence="1" type="ordered locus">AciPR4_3949</name>
</gene>
<sequence length="434" mass="47856">MSKILVATFPLAGHAGPMLVVAEFLRQQGHDVFFHSSDFYREKAKARDLRFLPLMGNANYDYHKLGELIPSLRTATSPLDQSLLSVKHLLGDRIPDQYRGLLKILDEEKIDLILTDVGFWGVFPLLLRKGPRPPVFACGTTAPMWLDPAFSILTGPDETPDGLRRNLEDNRKWEVERAPADRYVDEVLQKLGAQVPGGFRLGDTMYSLPDLFLQMGTEEFEFPQHNRRPNLRFVGPILPQSKELVKVPWLDDSRPVIFVTQGTLANFNFDQLVNPALAGLSGEDVQVVVTAGGGPRDTIVATKNAIVEPYLPYELILPKTSVFVTNGGYNGIQQALSYGIPVVTAGATEDKPQVCARVRWSGVGIDLQTGAPTGEQIRHAVLQVLRDSSYRERAKVLGSSISKTNALKAIAEIAERSISENAGQKAGRFSMPVV</sequence>
<dbReference type="eggNOG" id="COG1819">
    <property type="taxonomic scope" value="Bacteria"/>
</dbReference>
<dbReference type="Pfam" id="PF00201">
    <property type="entry name" value="UDPGT"/>
    <property type="match status" value="1"/>
</dbReference>
<dbReference type="AlphaFoldDB" id="E8V301"/>
<dbReference type="HOGENOM" id="CLU_000537_4_1_0"/>
<dbReference type="SUPFAM" id="SSF53756">
    <property type="entry name" value="UDP-Glycosyltransferase/glycogen phosphorylase"/>
    <property type="match status" value="1"/>
</dbReference>
<evidence type="ECO:0000313" key="1">
    <source>
        <dbReference type="EMBL" id="ADV84698.1"/>
    </source>
</evidence>
<keyword evidence="2" id="KW-1185">Reference proteome</keyword>
<dbReference type="EMBL" id="CP002467">
    <property type="protein sequence ID" value="ADV84698.1"/>
    <property type="molecule type" value="Genomic_DNA"/>
</dbReference>
<dbReference type="STRING" id="401053.AciPR4_3949"/>
<reference evidence="1 2" key="1">
    <citation type="journal article" date="2012" name="Stand. Genomic Sci.">
        <title>Complete genome sequence of Terriglobus saanensis type strain SP1PR4(T), an Acidobacteria from tundra soil.</title>
        <authorList>
            <person name="Rawat S.R."/>
            <person name="Mannisto M.K."/>
            <person name="Starovoytov V."/>
            <person name="Goodwin L."/>
            <person name="Nolan M."/>
            <person name="Hauser L."/>
            <person name="Land M."/>
            <person name="Davenport K.W."/>
            <person name="Woyke T."/>
            <person name="Haggblom M.M."/>
        </authorList>
    </citation>
    <scope>NUCLEOTIDE SEQUENCE</scope>
    <source>
        <strain evidence="2">ATCC BAA-1853 / DSM 23119 / SP1PR4</strain>
    </source>
</reference>
<keyword evidence="1" id="KW-0808">Transferase</keyword>
<dbReference type="GO" id="GO:0008194">
    <property type="term" value="F:UDP-glycosyltransferase activity"/>
    <property type="evidence" value="ECO:0007669"/>
    <property type="project" value="InterPro"/>
</dbReference>
<dbReference type="PANTHER" id="PTHR48050">
    <property type="entry name" value="STEROL 3-BETA-GLUCOSYLTRANSFERASE"/>
    <property type="match status" value="1"/>
</dbReference>
<proteinExistence type="predicted"/>
<protein>
    <submittedName>
        <fullName evidence="1">UDP-glucuronosyl/UDP-glucosyltransferase</fullName>
    </submittedName>
</protein>
<accession>E8V301</accession>
<evidence type="ECO:0000313" key="2">
    <source>
        <dbReference type="Proteomes" id="UP000006844"/>
    </source>
</evidence>
<dbReference type="InterPro" id="IPR002213">
    <property type="entry name" value="UDP_glucos_trans"/>
</dbReference>
<organism evidence="1 2">
    <name type="scientific">Terriglobus saanensis (strain ATCC BAA-1853 / DSM 23119 / SP1PR4)</name>
    <dbReference type="NCBI Taxonomy" id="401053"/>
    <lineage>
        <taxon>Bacteria</taxon>
        <taxon>Pseudomonadati</taxon>
        <taxon>Acidobacteriota</taxon>
        <taxon>Terriglobia</taxon>
        <taxon>Terriglobales</taxon>
        <taxon>Acidobacteriaceae</taxon>
        <taxon>Terriglobus</taxon>
    </lineage>
</organism>
<dbReference type="OrthoDB" id="6620093at2"/>
<dbReference type="PANTHER" id="PTHR48050:SF13">
    <property type="entry name" value="STEROL 3-BETA-GLUCOSYLTRANSFERASE UGT80A2"/>
    <property type="match status" value="1"/>
</dbReference>
<dbReference type="RefSeq" id="WP_013570428.1">
    <property type="nucleotide sequence ID" value="NC_014963.1"/>
</dbReference>
<dbReference type="InterPro" id="IPR050426">
    <property type="entry name" value="Glycosyltransferase_28"/>
</dbReference>
<dbReference type="GO" id="GO:0017000">
    <property type="term" value="P:antibiotic biosynthetic process"/>
    <property type="evidence" value="ECO:0007669"/>
    <property type="project" value="UniProtKB-ARBA"/>
</dbReference>
<dbReference type="Gene3D" id="3.40.50.2000">
    <property type="entry name" value="Glycogen Phosphorylase B"/>
    <property type="match status" value="2"/>
</dbReference>
<name>E8V301_TERSS</name>
<dbReference type="CDD" id="cd03784">
    <property type="entry name" value="GT1_Gtf-like"/>
    <property type="match status" value="1"/>
</dbReference>
<dbReference type="KEGG" id="tsa:AciPR4_3949"/>